<dbReference type="InterPro" id="IPR001452">
    <property type="entry name" value="SH3_domain"/>
</dbReference>
<dbReference type="InterPro" id="IPR027007">
    <property type="entry name" value="C2_DOCK-type_domain"/>
</dbReference>
<dbReference type="InterPro" id="IPR046770">
    <property type="entry name" value="DOCKER_Lobe_B"/>
</dbReference>
<dbReference type="InterPro" id="IPR056372">
    <property type="entry name" value="TPR_DOCK"/>
</dbReference>
<comment type="similarity">
    <text evidence="7">Belongs to the DOCK family.</text>
</comment>
<dbReference type="GO" id="GO:0005085">
    <property type="term" value="F:guanyl-nucleotide exchange factor activity"/>
    <property type="evidence" value="ECO:0007669"/>
    <property type="project" value="UniProtKB-KW"/>
</dbReference>
<dbReference type="RefSeq" id="XP_022099378.1">
    <property type="nucleotide sequence ID" value="XM_022243686.1"/>
</dbReference>
<dbReference type="GeneID" id="110983956"/>
<dbReference type="InterPro" id="IPR046769">
    <property type="entry name" value="DOCKER_Lobe_A"/>
</dbReference>
<dbReference type="Pfam" id="PF06920">
    <property type="entry name" value="DHR-2_Lobe_A"/>
    <property type="match status" value="1"/>
</dbReference>
<dbReference type="SMART" id="SM00326">
    <property type="entry name" value="SH3"/>
    <property type="match status" value="1"/>
</dbReference>
<evidence type="ECO:0000313" key="12">
    <source>
        <dbReference type="Proteomes" id="UP000694845"/>
    </source>
</evidence>
<dbReference type="Gene3D" id="1.20.58.740">
    <property type="match status" value="1"/>
</dbReference>
<dbReference type="Pfam" id="PF14429">
    <property type="entry name" value="DOCK-C2"/>
    <property type="match status" value="1"/>
</dbReference>
<evidence type="ECO:0000259" key="9">
    <source>
        <dbReference type="PROSITE" id="PS50002"/>
    </source>
</evidence>
<evidence type="ECO:0000313" key="13">
    <source>
        <dbReference type="RefSeq" id="XP_022099378.1"/>
    </source>
</evidence>
<evidence type="ECO:0000256" key="3">
    <source>
        <dbReference type="ARBA" id="ARBA00022490"/>
    </source>
</evidence>
<keyword evidence="12" id="KW-1185">Reference proteome</keyword>
<accession>A0A8B7Z198</accession>
<dbReference type="InterPro" id="IPR027357">
    <property type="entry name" value="DOCKER_dom"/>
</dbReference>
<dbReference type="Pfam" id="PF23554">
    <property type="entry name" value="TPR_DOCK"/>
    <property type="match status" value="1"/>
</dbReference>
<dbReference type="InterPro" id="IPR043162">
    <property type="entry name" value="DOCK_C_lobe_C"/>
</dbReference>
<comment type="subcellular location">
    <subcellularLocation>
        <location evidence="1">Cytoplasm</location>
    </subcellularLocation>
</comment>
<dbReference type="InterPro" id="IPR026791">
    <property type="entry name" value="DOCK"/>
</dbReference>
<gene>
    <name evidence="13" type="primary">LOC110983956</name>
</gene>
<dbReference type="InterPro" id="IPR035892">
    <property type="entry name" value="C2_domain_sf"/>
</dbReference>
<dbReference type="Gene3D" id="2.30.30.40">
    <property type="entry name" value="SH3 Domains"/>
    <property type="match status" value="1"/>
</dbReference>
<keyword evidence="2 6" id="KW-0728">SH3 domain</keyword>
<dbReference type="SUPFAM" id="SSF48371">
    <property type="entry name" value="ARM repeat"/>
    <property type="match status" value="1"/>
</dbReference>
<reference evidence="13" key="1">
    <citation type="submission" date="2025-08" db="UniProtKB">
        <authorList>
            <consortium name="RefSeq"/>
        </authorList>
    </citation>
    <scope>IDENTIFICATION</scope>
</reference>
<organism evidence="12 13">
    <name type="scientific">Acanthaster planci</name>
    <name type="common">Crown-of-thorns starfish</name>
    <dbReference type="NCBI Taxonomy" id="133434"/>
    <lineage>
        <taxon>Eukaryota</taxon>
        <taxon>Metazoa</taxon>
        <taxon>Echinodermata</taxon>
        <taxon>Eleutherozoa</taxon>
        <taxon>Asterozoa</taxon>
        <taxon>Asteroidea</taxon>
        <taxon>Valvatacea</taxon>
        <taxon>Valvatida</taxon>
        <taxon>Acanthasteridae</taxon>
        <taxon>Acanthaster</taxon>
    </lineage>
</organism>
<keyword evidence="3" id="KW-0963">Cytoplasm</keyword>
<feature type="domain" description="C2 DOCK-type" evidence="10">
    <location>
        <begin position="434"/>
        <end position="610"/>
    </location>
</feature>
<dbReference type="GO" id="GO:0007264">
    <property type="term" value="P:small GTPase-mediated signal transduction"/>
    <property type="evidence" value="ECO:0007669"/>
    <property type="project" value="InterPro"/>
</dbReference>
<dbReference type="InterPro" id="IPR046773">
    <property type="entry name" value="DOCKER_Lobe_C"/>
</dbReference>
<keyword evidence="4" id="KW-0597">Phosphoprotein</keyword>
<dbReference type="Gene3D" id="1.20.1270.350">
    <property type="entry name" value="Dedicator of cytokinesis N-terminal subdomain"/>
    <property type="match status" value="1"/>
</dbReference>
<feature type="region of interest" description="Disordered" evidence="8">
    <location>
        <begin position="1659"/>
        <end position="1678"/>
    </location>
</feature>
<evidence type="ECO:0000256" key="4">
    <source>
        <dbReference type="ARBA" id="ARBA00022553"/>
    </source>
</evidence>
<evidence type="ECO:0000256" key="7">
    <source>
        <dbReference type="PROSITE-ProRule" id="PRU00983"/>
    </source>
</evidence>
<dbReference type="Pfam" id="PF00018">
    <property type="entry name" value="SH3_1"/>
    <property type="match status" value="1"/>
</dbReference>
<dbReference type="InterPro" id="IPR042455">
    <property type="entry name" value="DOCK_N_sub1"/>
</dbReference>
<feature type="domain" description="SH3" evidence="9">
    <location>
        <begin position="6"/>
        <end position="67"/>
    </location>
</feature>
<feature type="domain" description="DOCKER" evidence="11">
    <location>
        <begin position="1230"/>
        <end position="1632"/>
    </location>
</feature>
<dbReference type="PROSITE" id="PS51650">
    <property type="entry name" value="C2_DOCK"/>
    <property type="match status" value="1"/>
</dbReference>
<dbReference type="SUPFAM" id="SSF50044">
    <property type="entry name" value="SH3-domain"/>
    <property type="match status" value="1"/>
</dbReference>
<dbReference type="PANTHER" id="PTHR45653:SF12">
    <property type="entry name" value="SPONGE, ISOFORM E"/>
    <property type="match status" value="1"/>
</dbReference>
<dbReference type="OrthoDB" id="18896at2759"/>
<evidence type="ECO:0000256" key="1">
    <source>
        <dbReference type="ARBA" id="ARBA00004496"/>
    </source>
</evidence>
<dbReference type="InterPro" id="IPR016024">
    <property type="entry name" value="ARM-type_fold"/>
</dbReference>
<evidence type="ECO:0000256" key="8">
    <source>
        <dbReference type="SAM" id="MobiDB-lite"/>
    </source>
</evidence>
<dbReference type="GO" id="GO:0005737">
    <property type="term" value="C:cytoplasm"/>
    <property type="evidence" value="ECO:0007669"/>
    <property type="project" value="UniProtKB-SubCell"/>
</dbReference>
<dbReference type="GO" id="GO:0005886">
    <property type="term" value="C:plasma membrane"/>
    <property type="evidence" value="ECO:0007669"/>
    <property type="project" value="TreeGrafter"/>
</dbReference>
<evidence type="ECO:0000256" key="6">
    <source>
        <dbReference type="PROSITE-ProRule" id="PRU00192"/>
    </source>
</evidence>
<dbReference type="KEGG" id="aplc:110983956"/>
<dbReference type="Proteomes" id="UP000694845">
    <property type="component" value="Unplaced"/>
</dbReference>
<dbReference type="PANTHER" id="PTHR45653">
    <property type="entry name" value="DEDICATOR OF CYTOKINESIS"/>
    <property type="match status" value="1"/>
</dbReference>
<dbReference type="Pfam" id="PF20422">
    <property type="entry name" value="DHR-2_Lobe_B"/>
    <property type="match status" value="1"/>
</dbReference>
<dbReference type="Gene3D" id="1.25.40.410">
    <property type="match status" value="1"/>
</dbReference>
<name>A0A8B7Z198_ACAPL</name>
<evidence type="ECO:0000259" key="10">
    <source>
        <dbReference type="PROSITE" id="PS51650"/>
    </source>
</evidence>
<evidence type="ECO:0000256" key="2">
    <source>
        <dbReference type="ARBA" id="ARBA00022443"/>
    </source>
</evidence>
<dbReference type="Gene3D" id="2.60.40.150">
    <property type="entry name" value="C2 domain"/>
    <property type="match status" value="1"/>
</dbReference>
<dbReference type="InterPro" id="IPR032376">
    <property type="entry name" value="DOCK_N"/>
</dbReference>
<dbReference type="PROSITE" id="PS50002">
    <property type="entry name" value="SH3"/>
    <property type="match status" value="1"/>
</dbReference>
<dbReference type="InterPro" id="IPR036028">
    <property type="entry name" value="SH3-like_dom_sf"/>
</dbReference>
<dbReference type="InterPro" id="IPR043161">
    <property type="entry name" value="DOCK_C_lobe_A"/>
</dbReference>
<protein>
    <submittedName>
        <fullName evidence="13">Dedicator of cytokinesis protein 3-like isoform X1</fullName>
    </submittedName>
</protein>
<dbReference type="GO" id="GO:0031267">
    <property type="term" value="F:small GTPase binding"/>
    <property type="evidence" value="ECO:0007669"/>
    <property type="project" value="TreeGrafter"/>
</dbReference>
<proteinExistence type="inferred from homology"/>
<dbReference type="Pfam" id="PF20421">
    <property type="entry name" value="DHR-2_Lobe_C"/>
    <property type="match status" value="1"/>
</dbReference>
<sequence>MWKPVTENKVAVAIWTYRAARDGELSFKIGDTVNLLEFTEGWYRGCVSTDRTVTGVFPSSHVHVNEQDECSSQGESQIITDSLIEELDIVLKEWHLVLKEKFRKYTIWLFKEVRKVMLELIDLRRQLMSGQLPQEPAREVRIQIAKRMDWGNQQLNLDLVPSVEGKIVDTTNTSIVELHDVHFRSVEQTAQQFVDAGGLQVTSSAKDIAPPAQIQGKPLEGISSFSHHIHHIHLQLKNFGCSIGEEAQAFFALYDAKSNHFISERYLAKFNRLGVPDNIDKIGNLCTIFCDLSTKDLGRDLYLTCHIIRVGAMVPTNKKHASNFRRPYGCGVISLSPILSEKIDDQSTTKDTVMKIFQGSSEAEFFQLHENIIRKHANKTGSTSTTNIGISLAVRMLHGHFDQLKREMPLLFSKGVPTTRKLGFSDVIMPGDVRNDLYLMLDRAEFERGRKTASRNVEVTIHVIDGYNKKMKCIWLGGDESDTDEYRSTIYYHTNQPHWLENIRLSIPMEKFKDTHIRLECRHCSTSRGDRSLFAMAFMRLMKDDGTTLEDSEHELFVYKCAENQEFHDLSYLNLPFCTQEIVTKASPVFGTGTYSRNMKESLFVRTIICSTKLTQNVFLLGLLKWKMHPENLKEILHSITKVGGQEIVRVLQDILDALFNILDERAEDFEKDVFDALVYILGILGDTRFKSFTTVLDTYIENFFASTQAHRFLVKQLKRYIDNSMIEKAEIVVSTLKAVQNLFKFIFRSHVLYQKATGDLHDGNIQDSMRCLFGSMNKLMTHTEDKLHLHQLILLKNFSHISTELRVMYTSPEVSQFIIDLLEHMPVKDLPTEVLRAKLAFLSETINSNLFKESMSRKFLLEPCVKQLRMHIENREECSMCVDILCSMLASLYKISKSESVDADVNIMVKLLLGSILNMIMSLDRKTNTVVLCISCLLDLLRLMKESHYQDLKASLRDRERHRDFLKRILRVFKELSSREIYPTEWMAMKMLASSVILNATRRVSVDLSSTFLNAESANVQNYSRLSGGENWLERRVGYELWYDFFRLACIFITQPCLQLDTMTPAKQDRIISRYGDMRVDMAQEIVSKWQSLGDYKSLFRDLTRPFLEVTMVRQAEIRRLILPIIFDIMCCEKLERGNFNQLEDDLIDKLDTMVCVEKKGDENYTVLFNQVLLECIASQPWREEGEQFVDKVKRLLERLIDYRNVADTSVENRHLRLNCMYNLMNFYKDDANREDIYARYIYRLRDLHLESNDYTEAAFTLLVLAKSLEWRNKILPSDDKHPKQSEMQRKESLYHEIINLMDKGEIWEFGIPLCKELSVQYESKLFDYGKNSRILQAQASFFDNILKKQRQPPTYFRVTFYGNFPLKSKAWIYRGRPFDQLGVVFERLQADFPQAKNWQKNTPPDNSDLQNNQYIQVRSVDTVPSDNPFRDMNVPIQISGFYDTHKISKFKFDRPFHKGDKDPDNEFKTLCVEQTQLNTEYTLPSLLRWADVVDTETIELTPIQNAVNVMENKNKAIRTLTAEMYANPNSNINPLSMVLQGTIDAAVQGGPKKYKLAFLSNEYKKLHPEDSELCLQLEGLIKEQMQILKEGVDLHERLCPDDLAHFQHNLSMKLSELRRDFGLSTVPIRVASTPPTPTGKGPRISTASAITTFRKSIVPTSQSSSKSQPATEESPSLSKFYLDSITESDTSVSPTQHATLNRLRPLEREQAMKRGRATVASMRQCYNEVPKNDNKHLQGSWECELSRLNQPRQHCN</sequence>
<dbReference type="PROSITE" id="PS51651">
    <property type="entry name" value="DOCKER"/>
    <property type="match status" value="1"/>
</dbReference>
<dbReference type="Pfam" id="PF16172">
    <property type="entry name" value="DOCK_N"/>
    <property type="match status" value="1"/>
</dbReference>
<keyword evidence="5" id="KW-0344">Guanine-nucleotide releasing factor</keyword>
<evidence type="ECO:0000256" key="5">
    <source>
        <dbReference type="ARBA" id="ARBA00022658"/>
    </source>
</evidence>
<evidence type="ECO:0000259" key="11">
    <source>
        <dbReference type="PROSITE" id="PS51651"/>
    </source>
</evidence>